<gene>
    <name evidence="2" type="ORF">ONB1V03_LOCUS7093</name>
</gene>
<keyword evidence="3" id="KW-1185">Reference proteome</keyword>
<dbReference type="EMBL" id="CAJPVJ010003462">
    <property type="protein sequence ID" value="CAG2167593.1"/>
    <property type="molecule type" value="Genomic_DNA"/>
</dbReference>
<keyword evidence="1" id="KW-0732">Signal</keyword>
<name>A0A7R9QLW2_9ACAR</name>
<protein>
    <submittedName>
        <fullName evidence="2">Uncharacterized protein</fullName>
    </submittedName>
</protein>
<evidence type="ECO:0000313" key="2">
    <source>
        <dbReference type="EMBL" id="CAD7649089.1"/>
    </source>
</evidence>
<organism evidence="2">
    <name type="scientific">Oppiella nova</name>
    <dbReference type="NCBI Taxonomy" id="334625"/>
    <lineage>
        <taxon>Eukaryota</taxon>
        <taxon>Metazoa</taxon>
        <taxon>Ecdysozoa</taxon>
        <taxon>Arthropoda</taxon>
        <taxon>Chelicerata</taxon>
        <taxon>Arachnida</taxon>
        <taxon>Acari</taxon>
        <taxon>Acariformes</taxon>
        <taxon>Sarcoptiformes</taxon>
        <taxon>Oribatida</taxon>
        <taxon>Brachypylina</taxon>
        <taxon>Oppioidea</taxon>
        <taxon>Oppiidae</taxon>
        <taxon>Oppiella</taxon>
    </lineage>
</organism>
<dbReference type="Proteomes" id="UP000728032">
    <property type="component" value="Unassembled WGS sequence"/>
</dbReference>
<reference evidence="2" key="1">
    <citation type="submission" date="2020-11" db="EMBL/GenBank/DDBJ databases">
        <authorList>
            <person name="Tran Van P."/>
        </authorList>
    </citation>
    <scope>NUCLEOTIDE SEQUENCE</scope>
</reference>
<sequence length="257" mass="27331">MYITIIAMLCIVGFANCQELPAALTLPQIVAEQIHTDGYFTLFDRLEGRLHPLLRLPIGGKSQVIDGKNLQQLSVDQSRTDDNLPLVTGSEPQDDGSLVLLAKGERLAVIPAGNTPDSRCFGGYGGGFGGFNRGFGFGKRDAEGQVEHVTDNEPDVRCYGGYPGGFGGFGGFNRGYSQKLCERLAVIPVGNTPDTRCFGGYGGGFGGFNRGFGFGKRDAEGQVEHVTDNEPDVRCYGGYPGGFGGFGGFNRGFGFGK</sequence>
<evidence type="ECO:0000313" key="3">
    <source>
        <dbReference type="Proteomes" id="UP000728032"/>
    </source>
</evidence>
<dbReference type="EMBL" id="OC918287">
    <property type="protein sequence ID" value="CAD7649089.1"/>
    <property type="molecule type" value="Genomic_DNA"/>
</dbReference>
<feature type="signal peptide" evidence="1">
    <location>
        <begin position="1"/>
        <end position="17"/>
    </location>
</feature>
<dbReference type="AlphaFoldDB" id="A0A7R9QLW2"/>
<feature type="chain" id="PRO_5036211856" evidence="1">
    <location>
        <begin position="18"/>
        <end position="257"/>
    </location>
</feature>
<evidence type="ECO:0000256" key="1">
    <source>
        <dbReference type="SAM" id="SignalP"/>
    </source>
</evidence>
<accession>A0A7R9QLW2</accession>
<proteinExistence type="predicted"/>